<dbReference type="AlphaFoldDB" id="A0A9X2G6X8"/>
<name>A0A9X2G6X8_9MICO</name>
<dbReference type="Pfam" id="PF13191">
    <property type="entry name" value="AAA_16"/>
    <property type="match status" value="1"/>
</dbReference>
<dbReference type="RefSeq" id="WP_253839098.1">
    <property type="nucleotide sequence ID" value="NZ_JAMTCS010000014.1"/>
</dbReference>
<organism evidence="2 3">
    <name type="scientific">Promicromonospora thailandica</name>
    <dbReference type="NCBI Taxonomy" id="765201"/>
    <lineage>
        <taxon>Bacteria</taxon>
        <taxon>Bacillati</taxon>
        <taxon>Actinomycetota</taxon>
        <taxon>Actinomycetes</taxon>
        <taxon>Micrococcales</taxon>
        <taxon>Promicromonosporaceae</taxon>
        <taxon>Promicromonospora</taxon>
    </lineage>
</organism>
<dbReference type="InterPro" id="IPR027417">
    <property type="entry name" value="P-loop_NTPase"/>
</dbReference>
<evidence type="ECO:0000313" key="2">
    <source>
        <dbReference type="EMBL" id="MCP2266873.1"/>
    </source>
</evidence>
<keyword evidence="3" id="KW-1185">Reference proteome</keyword>
<comment type="caution">
    <text evidence="2">The sequence shown here is derived from an EMBL/GenBank/DDBJ whole genome shotgun (WGS) entry which is preliminary data.</text>
</comment>
<protein>
    <submittedName>
        <fullName evidence="2">AAA ATPase domain-containing protein</fullName>
    </submittedName>
</protein>
<feature type="domain" description="Orc1-like AAA ATPase" evidence="1">
    <location>
        <begin position="9"/>
        <end position="92"/>
    </location>
</feature>
<evidence type="ECO:0000259" key="1">
    <source>
        <dbReference type="Pfam" id="PF13191"/>
    </source>
</evidence>
<accession>A0A9X2G6X8</accession>
<dbReference type="Gene3D" id="3.40.50.300">
    <property type="entry name" value="P-loop containing nucleotide triphosphate hydrolases"/>
    <property type="match status" value="1"/>
</dbReference>
<proteinExistence type="predicted"/>
<dbReference type="Proteomes" id="UP001139493">
    <property type="component" value="Unassembled WGS sequence"/>
</dbReference>
<dbReference type="InterPro" id="IPR041664">
    <property type="entry name" value="AAA_16"/>
</dbReference>
<sequence>MTRSGSGSELLGRESERRALDELLTAVRTGRSATLVLRGEAGIGKTELLRYVRGHASDCRVVSAAGVQSEMEISYAGLHQLCRPLLTGLDRLPGPSVTRSRRRSVCAVVMRPTGSWWAWPR</sequence>
<reference evidence="2" key="1">
    <citation type="submission" date="2022-06" db="EMBL/GenBank/DDBJ databases">
        <title>Genomic Encyclopedia of Archaeal and Bacterial Type Strains, Phase II (KMG-II): from individual species to whole genera.</title>
        <authorList>
            <person name="Goeker M."/>
        </authorList>
    </citation>
    <scope>NUCLEOTIDE SEQUENCE</scope>
    <source>
        <strain evidence="2">DSM 26652</strain>
    </source>
</reference>
<dbReference type="EMBL" id="JAMTCS010000014">
    <property type="protein sequence ID" value="MCP2266873.1"/>
    <property type="molecule type" value="Genomic_DNA"/>
</dbReference>
<gene>
    <name evidence="2" type="ORF">APR03_004243</name>
</gene>
<evidence type="ECO:0000313" key="3">
    <source>
        <dbReference type="Proteomes" id="UP001139493"/>
    </source>
</evidence>
<dbReference type="SUPFAM" id="SSF52540">
    <property type="entry name" value="P-loop containing nucleoside triphosphate hydrolases"/>
    <property type="match status" value="1"/>
</dbReference>